<dbReference type="PANTHER" id="PTHR34219">
    <property type="entry name" value="IRON-REGULATED INNER MEMBRANE PROTEIN-RELATED"/>
    <property type="match status" value="1"/>
</dbReference>
<protein>
    <submittedName>
        <fullName evidence="2">Uncharacterized iron-regulated membrane protein</fullName>
    </submittedName>
</protein>
<evidence type="ECO:0000313" key="3">
    <source>
        <dbReference type="Proteomes" id="UP000190092"/>
    </source>
</evidence>
<sequence length="372" mass="40534">MVVHKWTSLACTAFLLVICLTGLPLIFREEISDWLDDSSSRAELPADAPSADIDDLVAEARRRHPDMIVAAILIDDAKPQVVVWMASSWADFQDAGRRRFIKFDSRTGQVLGESGSGKSPGAAFVDWMLHLHADLFVGLGGELFLGVIGLLFVAAVVSGVVLYGPFMRKLAFGAVRQGQGSRIRWLDLHNLLGIVTLSWALVVGVTGVVNELTTPLFALWQRTDLRAVLAAQAGTPPTVPELSSLQAALAAVRGAMPDRFATSAAFPGSPYGTPHHYLIWTKGTTPLTARLLTPVMVDAHTGELREILTLPWYLRALEVSRPLHFGDYGGLPLKVIWALLDVVTITVLASGLYLWLSKRRQRDQVEVEAGRG</sequence>
<keyword evidence="1" id="KW-0812">Transmembrane</keyword>
<dbReference type="EMBL" id="FUWJ01000001">
    <property type="protein sequence ID" value="SJZ44168.1"/>
    <property type="molecule type" value="Genomic_DNA"/>
</dbReference>
<keyword evidence="3" id="KW-1185">Reference proteome</keyword>
<dbReference type="InterPro" id="IPR005625">
    <property type="entry name" value="PepSY-ass_TM"/>
</dbReference>
<dbReference type="RefSeq" id="WP_139373726.1">
    <property type="nucleotide sequence ID" value="NZ_FUWJ01000001.1"/>
</dbReference>
<feature type="transmembrane region" description="Helical" evidence="1">
    <location>
        <begin position="335"/>
        <end position="356"/>
    </location>
</feature>
<keyword evidence="1" id="KW-1133">Transmembrane helix</keyword>
<dbReference type="Proteomes" id="UP000190092">
    <property type="component" value="Unassembled WGS sequence"/>
</dbReference>
<evidence type="ECO:0000256" key="1">
    <source>
        <dbReference type="SAM" id="Phobius"/>
    </source>
</evidence>
<organism evidence="2 3">
    <name type="scientific">Enhydrobacter aerosaccus</name>
    <dbReference type="NCBI Taxonomy" id="225324"/>
    <lineage>
        <taxon>Bacteria</taxon>
        <taxon>Pseudomonadati</taxon>
        <taxon>Pseudomonadota</taxon>
        <taxon>Alphaproteobacteria</taxon>
        <taxon>Hyphomicrobiales</taxon>
        <taxon>Enhydrobacter</taxon>
    </lineage>
</organism>
<dbReference type="STRING" id="225324.SAMN02745126_01075"/>
<accession>A0A1T4KP83</accession>
<name>A0A1T4KP83_9HYPH</name>
<evidence type="ECO:0000313" key="2">
    <source>
        <dbReference type="EMBL" id="SJZ44168.1"/>
    </source>
</evidence>
<feature type="transmembrane region" description="Helical" evidence="1">
    <location>
        <begin position="143"/>
        <end position="167"/>
    </location>
</feature>
<reference evidence="3" key="1">
    <citation type="submission" date="2017-02" db="EMBL/GenBank/DDBJ databases">
        <authorList>
            <person name="Varghese N."/>
            <person name="Submissions S."/>
        </authorList>
    </citation>
    <scope>NUCLEOTIDE SEQUENCE [LARGE SCALE GENOMIC DNA]</scope>
    <source>
        <strain evidence="3">ATCC 27094</strain>
    </source>
</reference>
<dbReference type="AlphaFoldDB" id="A0A1T4KP83"/>
<dbReference type="PANTHER" id="PTHR34219:SF3">
    <property type="entry name" value="BLL7967 PROTEIN"/>
    <property type="match status" value="1"/>
</dbReference>
<feature type="transmembrane region" description="Helical" evidence="1">
    <location>
        <begin position="188"/>
        <end position="209"/>
    </location>
</feature>
<gene>
    <name evidence="2" type="ORF">SAMN02745126_01075</name>
</gene>
<dbReference type="Pfam" id="PF03929">
    <property type="entry name" value="PepSY_TM"/>
    <property type="match status" value="1"/>
</dbReference>
<keyword evidence="1" id="KW-0472">Membrane</keyword>
<dbReference type="OrthoDB" id="6307929at2"/>
<proteinExistence type="predicted"/>